<dbReference type="Gene3D" id="3.30.70.270">
    <property type="match status" value="1"/>
</dbReference>
<dbReference type="Pfam" id="PF00078">
    <property type="entry name" value="RVT_1"/>
    <property type="match status" value="1"/>
</dbReference>
<dbReference type="InterPro" id="IPR043502">
    <property type="entry name" value="DNA/RNA_pol_sf"/>
</dbReference>
<dbReference type="OrthoDB" id="6156967at2759"/>
<dbReference type="Proteomes" id="UP000507470">
    <property type="component" value="Unassembled WGS sequence"/>
</dbReference>
<protein>
    <recommendedName>
        <fullName evidence="1">Reverse transcriptase domain-containing protein</fullName>
    </recommendedName>
</protein>
<dbReference type="InterPro" id="IPR000477">
    <property type="entry name" value="RT_dom"/>
</dbReference>
<evidence type="ECO:0000313" key="2">
    <source>
        <dbReference type="EMBL" id="CAC5367715.1"/>
    </source>
</evidence>
<evidence type="ECO:0000259" key="1">
    <source>
        <dbReference type="PROSITE" id="PS50878"/>
    </source>
</evidence>
<dbReference type="Gene3D" id="3.10.10.10">
    <property type="entry name" value="HIV Type 1 Reverse Transcriptase, subunit A, domain 1"/>
    <property type="match status" value="1"/>
</dbReference>
<dbReference type="InterPro" id="IPR052055">
    <property type="entry name" value="Hepadnavirus_pol/RT"/>
</dbReference>
<gene>
    <name evidence="2" type="ORF">MCOR_7511</name>
</gene>
<feature type="domain" description="Reverse transcriptase" evidence="1">
    <location>
        <begin position="23"/>
        <end position="174"/>
    </location>
</feature>
<dbReference type="SUPFAM" id="SSF56672">
    <property type="entry name" value="DNA/RNA polymerases"/>
    <property type="match status" value="1"/>
</dbReference>
<dbReference type="PANTHER" id="PTHR33050">
    <property type="entry name" value="REVERSE TRANSCRIPTASE DOMAIN-CONTAINING PROTEIN"/>
    <property type="match status" value="1"/>
</dbReference>
<keyword evidence="3" id="KW-1185">Reference proteome</keyword>
<dbReference type="AlphaFoldDB" id="A0A6J8AGV5"/>
<name>A0A6J8AGV5_MYTCO</name>
<dbReference type="EMBL" id="CACVKT020001382">
    <property type="protein sequence ID" value="CAC5367715.1"/>
    <property type="molecule type" value="Genomic_DNA"/>
</dbReference>
<sequence length="174" mass="20478">MTALNQKEKHLMSTEVREMLTKEVTVPVKPCRDQFLSNWFLVPLKDGGQRPVFNLKQLNQHVMYQHFKMEGLFMIKDLLKVGDFMLKIDLKEAYSVLSISQNHRKFLRFKWEGTLFEYTALPFGLAEGPRFFIKIMNPVIGILRMMGVRMIIYLDDILLMAENPQKLEIHRNST</sequence>
<accession>A0A6J8AGV5</accession>
<dbReference type="PROSITE" id="PS50878">
    <property type="entry name" value="RT_POL"/>
    <property type="match status" value="1"/>
</dbReference>
<evidence type="ECO:0000313" key="3">
    <source>
        <dbReference type="Proteomes" id="UP000507470"/>
    </source>
</evidence>
<dbReference type="InterPro" id="IPR043128">
    <property type="entry name" value="Rev_trsase/Diguanyl_cyclase"/>
</dbReference>
<reference evidence="2 3" key="1">
    <citation type="submission" date="2020-06" db="EMBL/GenBank/DDBJ databases">
        <authorList>
            <person name="Li R."/>
            <person name="Bekaert M."/>
        </authorList>
    </citation>
    <scope>NUCLEOTIDE SEQUENCE [LARGE SCALE GENOMIC DNA]</scope>
    <source>
        <strain evidence="3">wild</strain>
    </source>
</reference>
<dbReference type="PANTHER" id="PTHR33050:SF7">
    <property type="entry name" value="RIBONUCLEASE H"/>
    <property type="match status" value="1"/>
</dbReference>
<proteinExistence type="predicted"/>
<organism evidence="2 3">
    <name type="scientific">Mytilus coruscus</name>
    <name type="common">Sea mussel</name>
    <dbReference type="NCBI Taxonomy" id="42192"/>
    <lineage>
        <taxon>Eukaryota</taxon>
        <taxon>Metazoa</taxon>
        <taxon>Spiralia</taxon>
        <taxon>Lophotrochozoa</taxon>
        <taxon>Mollusca</taxon>
        <taxon>Bivalvia</taxon>
        <taxon>Autobranchia</taxon>
        <taxon>Pteriomorphia</taxon>
        <taxon>Mytilida</taxon>
        <taxon>Mytiloidea</taxon>
        <taxon>Mytilidae</taxon>
        <taxon>Mytilinae</taxon>
        <taxon>Mytilus</taxon>
    </lineage>
</organism>